<dbReference type="PRINTS" id="PR00080">
    <property type="entry name" value="SDRFAMILY"/>
</dbReference>
<dbReference type="GO" id="GO:0005783">
    <property type="term" value="C:endoplasmic reticulum"/>
    <property type="evidence" value="ECO:0007669"/>
    <property type="project" value="TreeGrafter"/>
</dbReference>
<dbReference type="InterPro" id="IPR020904">
    <property type="entry name" value="Sc_DH/Rdtase_CS"/>
</dbReference>
<name>A0AA39L3U7_SARSR</name>
<dbReference type="InterPro" id="IPR002347">
    <property type="entry name" value="SDR_fam"/>
</dbReference>
<comment type="similarity">
    <text evidence="1 4">Belongs to the short-chain dehydrogenases/reductases (SDR) family.</text>
</comment>
<dbReference type="GO" id="GO:0004806">
    <property type="term" value="F:triacylglycerol lipase activity"/>
    <property type="evidence" value="ECO:0007669"/>
    <property type="project" value="TreeGrafter"/>
</dbReference>
<reference evidence="5" key="1">
    <citation type="submission" date="2022-10" db="EMBL/GenBank/DDBJ databases">
        <title>Determination and structural analysis of whole genome sequence of Sarocladium strictum F4-1.</title>
        <authorList>
            <person name="Hu L."/>
            <person name="Jiang Y."/>
        </authorList>
    </citation>
    <scope>NUCLEOTIDE SEQUENCE</scope>
    <source>
        <strain evidence="5">F4-1</strain>
    </source>
</reference>
<dbReference type="FunFam" id="3.40.50.720:FF:000261">
    <property type="entry name" value="NADPH-dependent 1-acyldihydroxyacetone phosphate reductase"/>
    <property type="match status" value="1"/>
</dbReference>
<evidence type="ECO:0000256" key="1">
    <source>
        <dbReference type="ARBA" id="ARBA00006484"/>
    </source>
</evidence>
<evidence type="ECO:0000256" key="2">
    <source>
        <dbReference type="ARBA" id="ARBA00022857"/>
    </source>
</evidence>
<proteinExistence type="inferred from homology"/>
<dbReference type="PROSITE" id="PS00061">
    <property type="entry name" value="ADH_SHORT"/>
    <property type="match status" value="1"/>
</dbReference>
<evidence type="ECO:0000256" key="4">
    <source>
        <dbReference type="RuleBase" id="RU000363"/>
    </source>
</evidence>
<dbReference type="GO" id="GO:0000140">
    <property type="term" value="F:acylglycerone-phosphate reductase (NADP+) activity"/>
    <property type="evidence" value="ECO:0007669"/>
    <property type="project" value="TreeGrafter"/>
</dbReference>
<dbReference type="SUPFAM" id="SSF51735">
    <property type="entry name" value="NAD(P)-binding Rossmann-fold domains"/>
    <property type="match status" value="1"/>
</dbReference>
<evidence type="ECO:0000313" key="5">
    <source>
        <dbReference type="EMBL" id="KAK0383163.1"/>
    </source>
</evidence>
<dbReference type="GO" id="GO:0005811">
    <property type="term" value="C:lipid droplet"/>
    <property type="evidence" value="ECO:0007669"/>
    <property type="project" value="TreeGrafter"/>
</dbReference>
<protein>
    <recommendedName>
        <fullName evidence="7">NAD(P)-binding protein</fullName>
    </recommendedName>
</protein>
<evidence type="ECO:0000256" key="3">
    <source>
        <dbReference type="ARBA" id="ARBA00023002"/>
    </source>
</evidence>
<dbReference type="Proteomes" id="UP001175261">
    <property type="component" value="Unassembled WGS sequence"/>
</dbReference>
<dbReference type="AlphaFoldDB" id="A0AA39L3U7"/>
<gene>
    <name evidence="5" type="ORF">NLU13_9076</name>
</gene>
<sequence length="283" mass="30391">MAPSVLITGTSKGGIGDSLAHEFHRRGYKVFATARNLQKVQHFEQAGITVVKLDVTEPETIKSAVKEVEAATGGRLDILVNNSGTAYSMTVLDSDIEAVKQMFDVNFFGVLRVTQAFSPLVIAARGKIINISSIAGEFPNNFTGAYNASKAALSSISDSMRIELAPFGVKVTTVLAGTVATNLLHSDATISLPPGSRYLPIQSQAEPVLNGRDLQAGAMDPAKFAKRVVNEATRTSPTARLWYGTNAALIWFMTTFFRHTFLDSMLSKQSGLAALAKLLSRAH</sequence>
<dbReference type="InterPro" id="IPR036291">
    <property type="entry name" value="NAD(P)-bd_dom_sf"/>
</dbReference>
<dbReference type="GO" id="GO:0006654">
    <property type="term" value="P:phosphatidic acid biosynthetic process"/>
    <property type="evidence" value="ECO:0007669"/>
    <property type="project" value="TreeGrafter"/>
</dbReference>
<accession>A0AA39L3U7</accession>
<dbReference type="GO" id="GO:0019433">
    <property type="term" value="P:triglyceride catabolic process"/>
    <property type="evidence" value="ECO:0007669"/>
    <property type="project" value="TreeGrafter"/>
</dbReference>
<keyword evidence="3" id="KW-0560">Oxidoreductase</keyword>
<dbReference type="CDD" id="cd05374">
    <property type="entry name" value="17beta-HSD-like_SDR_c"/>
    <property type="match status" value="1"/>
</dbReference>
<dbReference type="Gene3D" id="3.40.50.720">
    <property type="entry name" value="NAD(P)-binding Rossmann-like Domain"/>
    <property type="match status" value="1"/>
</dbReference>
<dbReference type="PRINTS" id="PR00081">
    <property type="entry name" value="GDHRDH"/>
</dbReference>
<dbReference type="PANTHER" id="PTHR44169:SF3">
    <property type="entry name" value="SHORT-CHAIN DEHYDROGENASE SRDE"/>
    <property type="match status" value="1"/>
</dbReference>
<evidence type="ECO:0000313" key="6">
    <source>
        <dbReference type="Proteomes" id="UP001175261"/>
    </source>
</evidence>
<organism evidence="5 6">
    <name type="scientific">Sarocladium strictum</name>
    <name type="common">Black bundle disease fungus</name>
    <name type="synonym">Acremonium strictum</name>
    <dbReference type="NCBI Taxonomy" id="5046"/>
    <lineage>
        <taxon>Eukaryota</taxon>
        <taxon>Fungi</taxon>
        <taxon>Dikarya</taxon>
        <taxon>Ascomycota</taxon>
        <taxon>Pezizomycotina</taxon>
        <taxon>Sordariomycetes</taxon>
        <taxon>Hypocreomycetidae</taxon>
        <taxon>Hypocreales</taxon>
        <taxon>Sarocladiaceae</taxon>
        <taxon>Sarocladium</taxon>
    </lineage>
</organism>
<dbReference type="PANTHER" id="PTHR44169">
    <property type="entry name" value="NADPH-DEPENDENT 1-ACYLDIHYDROXYACETONE PHOSPHATE REDUCTASE"/>
    <property type="match status" value="1"/>
</dbReference>
<keyword evidence="2" id="KW-0521">NADP</keyword>
<comment type="caution">
    <text evidence="5">The sequence shown here is derived from an EMBL/GenBank/DDBJ whole genome shotgun (WGS) entry which is preliminary data.</text>
</comment>
<dbReference type="EMBL" id="JAPDFR010000009">
    <property type="protein sequence ID" value="KAK0383163.1"/>
    <property type="molecule type" value="Genomic_DNA"/>
</dbReference>
<evidence type="ECO:0008006" key="7">
    <source>
        <dbReference type="Google" id="ProtNLM"/>
    </source>
</evidence>
<dbReference type="Pfam" id="PF00106">
    <property type="entry name" value="adh_short"/>
    <property type="match status" value="1"/>
</dbReference>
<keyword evidence="6" id="KW-1185">Reference proteome</keyword>